<evidence type="ECO:0000313" key="5">
    <source>
        <dbReference type="Proteomes" id="UP001438707"/>
    </source>
</evidence>
<evidence type="ECO:0000313" key="4">
    <source>
        <dbReference type="EMBL" id="KAK9819503.1"/>
    </source>
</evidence>
<dbReference type="Proteomes" id="UP001438707">
    <property type="component" value="Unassembled WGS sequence"/>
</dbReference>
<feature type="transmembrane region" description="Helical" evidence="2">
    <location>
        <begin position="137"/>
        <end position="157"/>
    </location>
</feature>
<keyword evidence="2" id="KW-0472">Membrane</keyword>
<dbReference type="CDD" id="cd00519">
    <property type="entry name" value="Lipase_3"/>
    <property type="match status" value="1"/>
</dbReference>
<dbReference type="AlphaFoldDB" id="A0AAW1QDL6"/>
<dbReference type="Pfam" id="PF01764">
    <property type="entry name" value="Lipase_3"/>
    <property type="match status" value="1"/>
</dbReference>
<dbReference type="PANTHER" id="PTHR45856">
    <property type="entry name" value="ALPHA/BETA-HYDROLASES SUPERFAMILY PROTEIN"/>
    <property type="match status" value="1"/>
</dbReference>
<evidence type="ECO:0000256" key="2">
    <source>
        <dbReference type="SAM" id="Phobius"/>
    </source>
</evidence>
<feature type="compositionally biased region" description="Polar residues" evidence="1">
    <location>
        <begin position="13"/>
        <end position="23"/>
    </location>
</feature>
<organism evidence="4 5">
    <name type="scientific">Apatococcus lobatus</name>
    <dbReference type="NCBI Taxonomy" id="904363"/>
    <lineage>
        <taxon>Eukaryota</taxon>
        <taxon>Viridiplantae</taxon>
        <taxon>Chlorophyta</taxon>
        <taxon>core chlorophytes</taxon>
        <taxon>Trebouxiophyceae</taxon>
        <taxon>Chlorellales</taxon>
        <taxon>Chlorellaceae</taxon>
        <taxon>Apatococcus</taxon>
    </lineage>
</organism>
<feature type="domain" description="Fungal lipase-type" evidence="3">
    <location>
        <begin position="605"/>
        <end position="746"/>
    </location>
</feature>
<keyword evidence="5" id="KW-1185">Reference proteome</keyword>
<accession>A0AAW1QDL6</accession>
<evidence type="ECO:0000256" key="1">
    <source>
        <dbReference type="SAM" id="MobiDB-lite"/>
    </source>
</evidence>
<feature type="transmembrane region" description="Helical" evidence="2">
    <location>
        <begin position="415"/>
        <end position="439"/>
    </location>
</feature>
<reference evidence="4 5" key="1">
    <citation type="journal article" date="2024" name="Nat. Commun.">
        <title>Phylogenomics reveals the evolutionary origins of lichenization in chlorophyte algae.</title>
        <authorList>
            <person name="Puginier C."/>
            <person name="Libourel C."/>
            <person name="Otte J."/>
            <person name="Skaloud P."/>
            <person name="Haon M."/>
            <person name="Grisel S."/>
            <person name="Petersen M."/>
            <person name="Berrin J.G."/>
            <person name="Delaux P.M."/>
            <person name="Dal Grande F."/>
            <person name="Keller J."/>
        </authorList>
    </citation>
    <scope>NUCLEOTIDE SEQUENCE [LARGE SCALE GENOMIC DNA]</scope>
    <source>
        <strain evidence="4 5">SAG 2145</strain>
    </source>
</reference>
<keyword evidence="2" id="KW-0812">Transmembrane</keyword>
<sequence length="906" mass="101039">MPQATCDDPVYETSPSGDGSRNLNKPYSVFRVWAQDSRSQLNKDVSSSSNPEIQQTKDFTKMSGSSAHSSTGFGKGSSLNPEKSVVLVMENMSQKTLKIMVIFSTLFGFASSVLAIVLIVLDSNKKLPERHTSALDIWSLAVGTPCLVVAIILLSNFMRNLIGCHICGAEWSKRRRNLATINLGILVCHALNLLFYIAPSAYSLDNPCKWVSAFIKVASYLRWTFWNTMLLLIVVQVHNGHPWTDQHGHEVRRRILPDIIPSILWQVSKSMLWAGPLRIVTLTAFLRPSRDDVVQPVPMPAPVKSGGHPSNLLIMDAPLAIHLPKAVIWMLLQIVLTVQLILSLTSPGVQQVAGGFDCASRQWVCHYRTWQIPVTTFANLFIFTYLVISVRYMYGGMQHVKHQPYASYRLGRLLMQLYSHGNVSGIVPFFVFAIIAASIPSRFGCTSSDHNWIDLALELKITELAVSLAFLFLPRLPGKSNPVIQVGLQVFSWAESQTESRKQQRERYSGGSESLSQEPIFCFERALKLLYFSALAYDIEEEDAASLKEDLQEPEGLEAHDAKGQQQGLIHEAMALFDLTDYRLVYEPSTDSKAMIAWNKDIILLSFRGTASIKAAKLDLEGYRVCHPPKRGSGWKHTRPCVHAGFLAGWRGNGFSQTLLNLIWKEVLQERMPNRQPRILITGHSLGGALATLAAFDIAKELRLSNISVVTFGAPRTGNRAFAREYELVVPDTWHVINAKDPVTHWAKFAGFYKRCGQRVLVSANGDMIVRPSYLELRAHFATAPFRTRVKDHYLDAYRQVFLNVLRTQLGRRGVDSGVEGCLHLAQSVDLKQLLPMADSQLTAAETEMLRGGVPRIGSQLGFTQTLSRMQHRLSMSGRAQAAEGNVLEVALPAEEVVVKHPEDQV</sequence>
<dbReference type="InterPro" id="IPR002921">
    <property type="entry name" value="Fungal_lipase-type"/>
</dbReference>
<feature type="transmembrane region" description="Helical" evidence="2">
    <location>
        <begin position="326"/>
        <end position="344"/>
    </location>
</feature>
<dbReference type="SUPFAM" id="SSF53474">
    <property type="entry name" value="alpha/beta-Hydrolases"/>
    <property type="match status" value="1"/>
</dbReference>
<comment type="caution">
    <text evidence="4">The sequence shown here is derived from an EMBL/GenBank/DDBJ whole genome shotgun (WGS) entry which is preliminary data.</text>
</comment>
<dbReference type="Gene3D" id="3.40.50.1820">
    <property type="entry name" value="alpha/beta hydrolase"/>
    <property type="match status" value="1"/>
</dbReference>
<feature type="region of interest" description="Disordered" evidence="1">
    <location>
        <begin position="1"/>
        <end position="23"/>
    </location>
</feature>
<protein>
    <recommendedName>
        <fullName evidence="3">Fungal lipase-type domain-containing protein</fullName>
    </recommendedName>
</protein>
<gene>
    <name evidence="4" type="ORF">WJX74_000076</name>
</gene>
<feature type="transmembrane region" description="Helical" evidence="2">
    <location>
        <begin position="210"/>
        <end position="235"/>
    </location>
</feature>
<proteinExistence type="predicted"/>
<name>A0AAW1QDL6_9CHLO</name>
<dbReference type="EMBL" id="JALJOS010000046">
    <property type="protein sequence ID" value="KAK9819503.1"/>
    <property type="molecule type" value="Genomic_DNA"/>
</dbReference>
<dbReference type="PANTHER" id="PTHR45856:SF24">
    <property type="entry name" value="FUNGAL LIPASE-LIKE DOMAIN-CONTAINING PROTEIN"/>
    <property type="match status" value="1"/>
</dbReference>
<dbReference type="InterPro" id="IPR029058">
    <property type="entry name" value="AB_hydrolase_fold"/>
</dbReference>
<dbReference type="InterPro" id="IPR051218">
    <property type="entry name" value="Sec_MonoDiacylglyc_Lipase"/>
</dbReference>
<feature type="transmembrane region" description="Helical" evidence="2">
    <location>
        <begin position="99"/>
        <end position="121"/>
    </location>
</feature>
<feature type="transmembrane region" description="Helical" evidence="2">
    <location>
        <begin position="178"/>
        <end position="198"/>
    </location>
</feature>
<evidence type="ECO:0000259" key="3">
    <source>
        <dbReference type="Pfam" id="PF01764"/>
    </source>
</evidence>
<feature type="transmembrane region" description="Helical" evidence="2">
    <location>
        <begin position="370"/>
        <end position="394"/>
    </location>
</feature>
<dbReference type="GO" id="GO:0006629">
    <property type="term" value="P:lipid metabolic process"/>
    <property type="evidence" value="ECO:0007669"/>
    <property type="project" value="InterPro"/>
</dbReference>
<keyword evidence="2" id="KW-1133">Transmembrane helix</keyword>